<dbReference type="InterPro" id="IPR004911">
    <property type="entry name" value="Interferon-induced_GILT"/>
</dbReference>
<dbReference type="AlphaFoldDB" id="A0A0P6IX56"/>
<feature type="signal peptide" evidence="3">
    <location>
        <begin position="1"/>
        <end position="19"/>
    </location>
</feature>
<evidence type="ECO:0000313" key="5">
    <source>
        <dbReference type="EnsemblMetazoa" id="AAEL022214-PA"/>
    </source>
</evidence>
<dbReference type="EnsemblMetazoa" id="AAEL022214-RA">
    <property type="protein sequence ID" value="AAEL022214-PA"/>
    <property type="gene ID" value="AAEL022214"/>
</dbReference>
<dbReference type="VEuPathDB" id="VectorBase:AAEL022214"/>
<comment type="similarity">
    <text evidence="1">Belongs to the GILT family.</text>
</comment>
<keyword evidence="2" id="KW-0325">Glycoprotein</keyword>
<proteinExistence type="evidence at transcript level"/>
<evidence type="ECO:0000256" key="3">
    <source>
        <dbReference type="SAM" id="SignalP"/>
    </source>
</evidence>
<dbReference type="PANTHER" id="PTHR13234:SF68">
    <property type="entry name" value="GH19763P"/>
    <property type="match status" value="1"/>
</dbReference>
<protein>
    <submittedName>
        <fullName evidence="4 5">Putative gamma-interferon inducible lysosomal thiol reductase</fullName>
    </submittedName>
</protein>
<reference evidence="5" key="3">
    <citation type="submission" date="2022-10" db="UniProtKB">
        <authorList>
            <consortium name="EnsemblMetazoa"/>
        </authorList>
    </citation>
    <scope>IDENTIFICATION</scope>
    <source>
        <strain evidence="5">LVP_AGWG</strain>
    </source>
</reference>
<organism evidence="4">
    <name type="scientific">Aedes aegypti</name>
    <name type="common">Yellowfever mosquito</name>
    <name type="synonym">Culex aegypti</name>
    <dbReference type="NCBI Taxonomy" id="7159"/>
    <lineage>
        <taxon>Eukaryota</taxon>
        <taxon>Metazoa</taxon>
        <taxon>Ecdysozoa</taxon>
        <taxon>Arthropoda</taxon>
        <taxon>Hexapoda</taxon>
        <taxon>Insecta</taxon>
        <taxon>Pterygota</taxon>
        <taxon>Neoptera</taxon>
        <taxon>Endopterygota</taxon>
        <taxon>Diptera</taxon>
        <taxon>Nematocera</taxon>
        <taxon>Culicoidea</taxon>
        <taxon>Culicidae</taxon>
        <taxon>Culicinae</taxon>
        <taxon>Aedini</taxon>
        <taxon>Aedes</taxon>
        <taxon>Stegomyia</taxon>
    </lineage>
</organism>
<reference evidence="5 6" key="2">
    <citation type="submission" date="2017-06" db="EMBL/GenBank/DDBJ databases">
        <title>Aedes aegypti genome working group (AGWG) sequencing and assembly.</title>
        <authorList>
            <consortium name="Aedes aegypti Genome Working Group (AGWG)"/>
            <person name="Matthews B.J."/>
        </authorList>
    </citation>
    <scope>NUCLEOTIDE SEQUENCE [LARGE SCALE GENOMIC DNA]</scope>
    <source>
        <strain evidence="5 6">LVP_AGWG</strain>
    </source>
</reference>
<keyword evidence="3" id="KW-0732">Signal</keyword>
<keyword evidence="6" id="KW-1185">Reference proteome</keyword>
<accession>A0A0P6IX56</accession>
<feature type="chain" id="PRO_5035997543" evidence="3">
    <location>
        <begin position="20"/>
        <end position="194"/>
    </location>
</feature>
<dbReference type="InParanoid" id="A0A0P6IX56"/>
<gene>
    <name evidence="5" type="primary">110678498</name>
</gene>
<reference evidence="4" key="1">
    <citation type="journal article" date="2016" name="PLoS ONE">
        <title>A Deep Insight into the Sialome of Male and Female Aedes aegypti Mosquitoes.</title>
        <authorList>
            <person name="Ribeiro J.M."/>
            <person name="Martin-Martin I."/>
            <person name="Arca B."/>
            <person name="Calvo E."/>
        </authorList>
    </citation>
    <scope>NUCLEOTIDE SEQUENCE</scope>
    <source>
        <strain evidence="4">Liverpool</strain>
        <tissue evidence="4">Salivary glands</tissue>
    </source>
</reference>
<evidence type="ECO:0000256" key="2">
    <source>
        <dbReference type="ARBA" id="ARBA00023180"/>
    </source>
</evidence>
<name>A0A0P6IX56_AEDAE</name>
<evidence type="ECO:0000256" key="1">
    <source>
        <dbReference type="ARBA" id="ARBA00005679"/>
    </source>
</evidence>
<dbReference type="PANTHER" id="PTHR13234">
    <property type="entry name" value="GAMMA-INTERFERON INDUCIBLE LYSOSOMAL THIOL REDUCTASE GILT"/>
    <property type="match status" value="1"/>
</dbReference>
<dbReference type="Proteomes" id="UP000008820">
    <property type="component" value="Chromosome 3"/>
</dbReference>
<sequence>MFRVVPILVLALVAASVDAKVKVTVFYEHLCPDSIRWVSNQLAPNYNALRDHIDLEFIPFGKARSINGGASFECQHGPLECEGNRIQSCVLNQLPDQDRQVSYVSCQMSFEADPRGWECTFRSGADLVSTQNCVEGVQGIQLQLEAERRTQQIPLTFVPSFAFNDQFDAELNSLAFQNFPAALCRVDSSIAGCQ</sequence>
<evidence type="ECO:0000313" key="4">
    <source>
        <dbReference type="EMBL" id="JAN95595.1"/>
    </source>
</evidence>
<dbReference type="Pfam" id="PF03227">
    <property type="entry name" value="GILT"/>
    <property type="match status" value="1"/>
</dbReference>
<dbReference type="GO" id="GO:0016671">
    <property type="term" value="F:oxidoreductase activity, acting on a sulfur group of donors, disulfide as acceptor"/>
    <property type="evidence" value="ECO:0007669"/>
    <property type="project" value="InterPro"/>
</dbReference>
<dbReference type="OrthoDB" id="958254at2759"/>
<dbReference type="EMBL" id="GDUN01000324">
    <property type="protein sequence ID" value="JAN95595.1"/>
    <property type="molecule type" value="mRNA"/>
</dbReference>
<evidence type="ECO:0000313" key="6">
    <source>
        <dbReference type="Proteomes" id="UP000008820"/>
    </source>
</evidence>